<dbReference type="SUPFAM" id="SSF55729">
    <property type="entry name" value="Acyl-CoA N-acyltransferases (Nat)"/>
    <property type="match status" value="1"/>
</dbReference>
<dbReference type="GeneID" id="91345615"/>
<accession>A0ABZ1ZYP9</accession>
<evidence type="ECO:0000313" key="2">
    <source>
        <dbReference type="EMBL" id="WUX51595.1"/>
    </source>
</evidence>
<proteinExistence type="predicted"/>
<name>A0ABZ1ZYP9_STRNV</name>
<dbReference type="RefSeq" id="WP_329075260.1">
    <property type="nucleotide sequence ID" value="NZ_CP108849.2"/>
</dbReference>
<reference evidence="2" key="1">
    <citation type="submission" date="2022-10" db="EMBL/GenBank/DDBJ databases">
        <title>The complete genomes of actinobacterial strains from the NBC collection.</title>
        <authorList>
            <person name="Joergensen T.S."/>
            <person name="Alvarez Arevalo M."/>
            <person name="Sterndorff E.B."/>
            <person name="Faurdal D."/>
            <person name="Vuksanovic O."/>
            <person name="Mourched A.-S."/>
            <person name="Charusanti P."/>
            <person name="Shaw S."/>
            <person name="Blin K."/>
            <person name="Weber T."/>
        </authorList>
    </citation>
    <scope>NUCLEOTIDE SEQUENCE</scope>
    <source>
        <strain evidence="2">NBC_01432</strain>
    </source>
</reference>
<dbReference type="Gene3D" id="3.40.630.30">
    <property type="match status" value="1"/>
</dbReference>
<dbReference type="InterPro" id="IPR000182">
    <property type="entry name" value="GNAT_dom"/>
</dbReference>
<dbReference type="PROSITE" id="PS51186">
    <property type="entry name" value="GNAT"/>
    <property type="match status" value="1"/>
</dbReference>
<dbReference type="EMBL" id="CP109495">
    <property type="protein sequence ID" value="WUX51595.1"/>
    <property type="molecule type" value="Genomic_DNA"/>
</dbReference>
<evidence type="ECO:0000313" key="3">
    <source>
        <dbReference type="Proteomes" id="UP001432209"/>
    </source>
</evidence>
<sequence>MTDPVFRQLTGSEAPLFRSLPDPGLVGRAITGVEYRTVAEGGDYRPEWSWVALRDGTVVARAAWWAGPDDREPLLLNWFDIAPGEEEAGAELLRRAPWNVEYEVIAPPGWREDPVLRAAVESRTDAAAAAGMKRLVERLTYRWTPDLGLPERPGRLEFRPEPDDDVIFDVLRRVHAGSLDAHARHAIEKSGLDLAAQEDLDFFRWCPSPREWWQLGYDPAGELVGIHVPAHNPAGPCVGFIGVVPEQRGHGYSYDLLVECTNMLAETGATFIAAATDQGNFPMAAQFARAGYPVVTERINLV</sequence>
<organism evidence="2 3">
    <name type="scientific">Streptomyces niveus</name>
    <name type="common">Streptomyces spheroides</name>
    <dbReference type="NCBI Taxonomy" id="193462"/>
    <lineage>
        <taxon>Bacteria</taxon>
        <taxon>Bacillati</taxon>
        <taxon>Actinomycetota</taxon>
        <taxon>Actinomycetes</taxon>
        <taxon>Kitasatosporales</taxon>
        <taxon>Streptomycetaceae</taxon>
        <taxon>Streptomyces</taxon>
    </lineage>
</organism>
<evidence type="ECO:0000259" key="1">
    <source>
        <dbReference type="PROSITE" id="PS51186"/>
    </source>
</evidence>
<dbReference type="InterPro" id="IPR016181">
    <property type="entry name" value="Acyl_CoA_acyltransferase"/>
</dbReference>
<dbReference type="Proteomes" id="UP001432209">
    <property type="component" value="Chromosome"/>
</dbReference>
<protein>
    <submittedName>
        <fullName evidence="2">GNAT family N-acetyltransferase</fullName>
    </submittedName>
</protein>
<gene>
    <name evidence="2" type="ORF">OG442_08615</name>
</gene>
<feature type="domain" description="N-acetyltransferase" evidence="1">
    <location>
        <begin position="169"/>
        <end position="302"/>
    </location>
</feature>
<keyword evidence="3" id="KW-1185">Reference proteome</keyword>